<dbReference type="HOGENOM" id="CLU_2398078_0_0_10"/>
<dbReference type="AlphaFoldDB" id="C2FVR7"/>
<accession>C2FVR7</accession>
<dbReference type="RefSeq" id="WP_003007299.1">
    <property type="nucleotide sequence ID" value="NZ_GG668631.1"/>
</dbReference>
<comment type="caution">
    <text evidence="1">The sequence shown here is derived from an EMBL/GenBank/DDBJ whole genome shotgun (WGS) entry which is preliminary data.</text>
</comment>
<sequence length="93" mass="10817">MIFKRVNYQILSELKAKGFNLLVSDHSTSDQTPIYFPLKVENVQSYVLKHFDRASQKLDRAGEKLCKIKLMLLIDEVLMTYDKEHVCGVIQLE</sequence>
<proteinExistence type="predicted"/>
<reference evidence="1 2" key="1">
    <citation type="submission" date="2009-01" db="EMBL/GenBank/DDBJ databases">
        <authorList>
            <person name="Qin X."/>
            <person name="Bachman B."/>
            <person name="Battles P."/>
            <person name="Bell A."/>
            <person name="Bess C."/>
            <person name="Bickham C."/>
            <person name="Chaboub L."/>
            <person name="Chen D."/>
            <person name="Coyle M."/>
            <person name="Deiros D.R."/>
            <person name="Dinh H."/>
            <person name="Forbes L."/>
            <person name="Fowler G."/>
            <person name="Francisco L."/>
            <person name="Fu Q."/>
            <person name="Gubbala S."/>
            <person name="Hale W."/>
            <person name="Han Y."/>
            <person name="Hemphill L."/>
            <person name="Highlander S.K."/>
            <person name="Hirani K."/>
            <person name="Hogues M."/>
            <person name="Jackson L."/>
            <person name="Jakkamsetti A."/>
            <person name="Javaid M."/>
            <person name="Jiang H."/>
            <person name="Korchina V."/>
            <person name="Kovar C."/>
            <person name="Lara F."/>
            <person name="Lee S."/>
            <person name="Mata R."/>
            <person name="Mathew T."/>
            <person name="Moen C."/>
            <person name="Morales K."/>
            <person name="Munidasa M."/>
            <person name="Nazareth L."/>
            <person name="Ngo R."/>
            <person name="Nguyen L."/>
            <person name="Okwuonu G."/>
            <person name="Ongeri F."/>
            <person name="Patil S."/>
            <person name="Petrosino J."/>
            <person name="Pham C."/>
            <person name="Pham P."/>
            <person name="Pu L.-L."/>
            <person name="Puazo M."/>
            <person name="Raj R."/>
            <person name="Reid J."/>
            <person name="Rouhana J."/>
            <person name="Saada N."/>
            <person name="Shang Y."/>
            <person name="Simmons D."/>
            <person name="Thornton R."/>
            <person name="Warren J."/>
            <person name="Weissenberger G."/>
            <person name="Zhang J."/>
            <person name="Zhang L."/>
            <person name="Zhou C."/>
            <person name="Zhu D."/>
            <person name="Muzny D."/>
            <person name="Worley K."/>
            <person name="Gibbs R."/>
        </authorList>
    </citation>
    <scope>NUCLEOTIDE SEQUENCE [LARGE SCALE GENOMIC DNA]</scope>
    <source>
        <strain evidence="1 2">ATCC 33300</strain>
    </source>
</reference>
<organism evidence="1 2">
    <name type="scientific">Sphingobacterium spiritivorum ATCC 33300</name>
    <dbReference type="NCBI Taxonomy" id="525372"/>
    <lineage>
        <taxon>Bacteria</taxon>
        <taxon>Pseudomonadati</taxon>
        <taxon>Bacteroidota</taxon>
        <taxon>Sphingobacteriia</taxon>
        <taxon>Sphingobacteriales</taxon>
        <taxon>Sphingobacteriaceae</taxon>
        <taxon>Sphingobacterium</taxon>
    </lineage>
</organism>
<dbReference type="EMBL" id="ACHB01000034">
    <property type="protein sequence ID" value="EEI92909.1"/>
    <property type="molecule type" value="Genomic_DNA"/>
</dbReference>
<evidence type="ECO:0000313" key="2">
    <source>
        <dbReference type="Proteomes" id="UP000006241"/>
    </source>
</evidence>
<gene>
    <name evidence="1" type="ORF">HMPREF0765_1423</name>
</gene>
<evidence type="ECO:0000313" key="1">
    <source>
        <dbReference type="EMBL" id="EEI92909.1"/>
    </source>
</evidence>
<dbReference type="Proteomes" id="UP000006241">
    <property type="component" value="Unassembled WGS sequence"/>
</dbReference>
<name>C2FVR7_SPHSI</name>
<protein>
    <submittedName>
        <fullName evidence="1">Uncharacterized protein</fullName>
    </submittedName>
</protein>